<dbReference type="AlphaFoldDB" id="A0A2N5UKE1"/>
<protein>
    <submittedName>
        <fullName evidence="1">Uncharacterized protein</fullName>
    </submittedName>
</protein>
<accession>A0A2N5UKE1</accession>
<evidence type="ECO:0000313" key="1">
    <source>
        <dbReference type="EMBL" id="PLW38228.1"/>
    </source>
</evidence>
<dbReference type="Proteomes" id="UP000235392">
    <property type="component" value="Unassembled WGS sequence"/>
</dbReference>
<proteinExistence type="predicted"/>
<name>A0A2N5UKE1_9BASI</name>
<sequence length="111" mass="12438">MKSSLVIVSAPTNPSCWAQADSSTSHTTLSSISHNLRRKEPTKSKGTRALFFGQEQLHKLQWLLERFLGKEGLPPSQASWKDYLCWTDSISIKASFPRSPQAAYWVLKDGS</sequence>
<organism evidence="1 2">
    <name type="scientific">Puccinia coronata f. sp. avenae</name>
    <dbReference type="NCBI Taxonomy" id="200324"/>
    <lineage>
        <taxon>Eukaryota</taxon>
        <taxon>Fungi</taxon>
        <taxon>Dikarya</taxon>
        <taxon>Basidiomycota</taxon>
        <taxon>Pucciniomycotina</taxon>
        <taxon>Pucciniomycetes</taxon>
        <taxon>Pucciniales</taxon>
        <taxon>Pucciniaceae</taxon>
        <taxon>Puccinia</taxon>
    </lineage>
</organism>
<gene>
    <name evidence="1" type="ORF">PCASD_19199</name>
</gene>
<dbReference type="EMBL" id="PGCI01000131">
    <property type="protein sequence ID" value="PLW38228.1"/>
    <property type="molecule type" value="Genomic_DNA"/>
</dbReference>
<comment type="caution">
    <text evidence="1">The sequence shown here is derived from an EMBL/GenBank/DDBJ whole genome shotgun (WGS) entry which is preliminary data.</text>
</comment>
<evidence type="ECO:0000313" key="2">
    <source>
        <dbReference type="Proteomes" id="UP000235392"/>
    </source>
</evidence>
<reference evidence="1 2" key="1">
    <citation type="submission" date="2017-11" db="EMBL/GenBank/DDBJ databases">
        <title>De novo assembly and phasing of dikaryotic genomes from two isolates of Puccinia coronata f. sp. avenae, the causal agent of oat crown rust.</title>
        <authorList>
            <person name="Miller M.E."/>
            <person name="Zhang Y."/>
            <person name="Omidvar V."/>
            <person name="Sperschneider J."/>
            <person name="Schwessinger B."/>
            <person name="Raley C."/>
            <person name="Palmer J.M."/>
            <person name="Garnica D."/>
            <person name="Upadhyaya N."/>
            <person name="Rathjen J."/>
            <person name="Taylor J.M."/>
            <person name="Park R.F."/>
            <person name="Dodds P.N."/>
            <person name="Hirsch C.D."/>
            <person name="Kianian S.F."/>
            <person name="Figueroa M."/>
        </authorList>
    </citation>
    <scope>NUCLEOTIDE SEQUENCE [LARGE SCALE GENOMIC DNA]</scope>
    <source>
        <strain evidence="1">12SD80</strain>
    </source>
</reference>